<feature type="compositionally biased region" description="Basic residues" evidence="1">
    <location>
        <begin position="20"/>
        <end position="29"/>
    </location>
</feature>
<proteinExistence type="predicted"/>
<accession>A0A2W5TPU2</accession>
<comment type="caution">
    <text evidence="2">The sequence shown here is derived from an EMBL/GenBank/DDBJ whole genome shotgun (WGS) entry which is preliminary data.</text>
</comment>
<name>A0A2W5TPU2_9BACT</name>
<keyword evidence="2" id="KW-0031">Aminopeptidase</keyword>
<evidence type="ECO:0000256" key="1">
    <source>
        <dbReference type="SAM" id="MobiDB-lite"/>
    </source>
</evidence>
<keyword evidence="2" id="KW-0645">Protease</keyword>
<dbReference type="EMBL" id="QFQP01000003">
    <property type="protein sequence ID" value="PZR16652.1"/>
    <property type="molecule type" value="Genomic_DNA"/>
</dbReference>
<keyword evidence="2" id="KW-0378">Hydrolase</keyword>
<feature type="compositionally biased region" description="Low complexity" evidence="1">
    <location>
        <begin position="30"/>
        <end position="40"/>
    </location>
</feature>
<dbReference type="Proteomes" id="UP000249061">
    <property type="component" value="Unassembled WGS sequence"/>
</dbReference>
<evidence type="ECO:0000313" key="3">
    <source>
        <dbReference type="Proteomes" id="UP000249061"/>
    </source>
</evidence>
<dbReference type="GO" id="GO:0004177">
    <property type="term" value="F:aminopeptidase activity"/>
    <property type="evidence" value="ECO:0007669"/>
    <property type="project" value="UniProtKB-KW"/>
</dbReference>
<dbReference type="AlphaFoldDB" id="A0A2W5TPU2"/>
<evidence type="ECO:0000313" key="2">
    <source>
        <dbReference type="EMBL" id="PZR16652.1"/>
    </source>
</evidence>
<feature type="region of interest" description="Disordered" evidence="1">
    <location>
        <begin position="20"/>
        <end position="40"/>
    </location>
</feature>
<sequence>MANSKSKHRRVRSKIRLKWKKRAERKKVAAKAATAGKKKK</sequence>
<gene>
    <name evidence="2" type="ORF">DI536_05710</name>
</gene>
<reference evidence="2 3" key="1">
    <citation type="submission" date="2017-08" db="EMBL/GenBank/DDBJ databases">
        <title>Infants hospitalized years apart are colonized by the same room-sourced microbial strains.</title>
        <authorList>
            <person name="Brooks B."/>
            <person name="Olm M.R."/>
            <person name="Firek B.A."/>
            <person name="Baker R."/>
            <person name="Thomas B.C."/>
            <person name="Morowitz M.J."/>
            <person name="Banfield J.F."/>
        </authorList>
    </citation>
    <scope>NUCLEOTIDE SEQUENCE [LARGE SCALE GENOMIC DNA]</scope>
    <source>
        <strain evidence="2">S2_003_000_R2_14</strain>
    </source>
</reference>
<organism evidence="2 3">
    <name type="scientific">Archangium gephyra</name>
    <dbReference type="NCBI Taxonomy" id="48"/>
    <lineage>
        <taxon>Bacteria</taxon>
        <taxon>Pseudomonadati</taxon>
        <taxon>Myxococcota</taxon>
        <taxon>Myxococcia</taxon>
        <taxon>Myxococcales</taxon>
        <taxon>Cystobacterineae</taxon>
        <taxon>Archangiaceae</taxon>
        <taxon>Archangium</taxon>
    </lineage>
</organism>
<protein>
    <submittedName>
        <fullName evidence="2">Aminopeptidase</fullName>
    </submittedName>
</protein>